<organism evidence="1 2">
    <name type="scientific">Aplosporella prunicola CBS 121167</name>
    <dbReference type="NCBI Taxonomy" id="1176127"/>
    <lineage>
        <taxon>Eukaryota</taxon>
        <taxon>Fungi</taxon>
        <taxon>Dikarya</taxon>
        <taxon>Ascomycota</taxon>
        <taxon>Pezizomycotina</taxon>
        <taxon>Dothideomycetes</taxon>
        <taxon>Dothideomycetes incertae sedis</taxon>
        <taxon>Botryosphaeriales</taxon>
        <taxon>Aplosporellaceae</taxon>
        <taxon>Aplosporella</taxon>
    </lineage>
</organism>
<accession>A0A6A6BNH6</accession>
<sequence>MLRHLSDPSSLHITVSPPPSFTRLHLFRLHLHSALSRSFFSTPHSLFSAPFCSPPLCSTPLCLSSVRSLPPARLRRPTLSSPCPAPLSTLHSPLSALHTNTALPPRPFVPLSPSPLQRQHQQHQLVYLST</sequence>
<evidence type="ECO:0000313" key="1">
    <source>
        <dbReference type="EMBL" id="KAF2145662.1"/>
    </source>
</evidence>
<gene>
    <name evidence="1" type="ORF">K452DRAFT_123583</name>
</gene>
<reference evidence="1" key="1">
    <citation type="journal article" date="2020" name="Stud. Mycol.">
        <title>101 Dothideomycetes genomes: a test case for predicting lifestyles and emergence of pathogens.</title>
        <authorList>
            <person name="Haridas S."/>
            <person name="Albert R."/>
            <person name="Binder M."/>
            <person name="Bloem J."/>
            <person name="Labutti K."/>
            <person name="Salamov A."/>
            <person name="Andreopoulos B."/>
            <person name="Baker S."/>
            <person name="Barry K."/>
            <person name="Bills G."/>
            <person name="Bluhm B."/>
            <person name="Cannon C."/>
            <person name="Castanera R."/>
            <person name="Culley D."/>
            <person name="Daum C."/>
            <person name="Ezra D."/>
            <person name="Gonzalez J."/>
            <person name="Henrissat B."/>
            <person name="Kuo A."/>
            <person name="Liang C."/>
            <person name="Lipzen A."/>
            <person name="Lutzoni F."/>
            <person name="Magnuson J."/>
            <person name="Mondo S."/>
            <person name="Nolan M."/>
            <person name="Ohm R."/>
            <person name="Pangilinan J."/>
            <person name="Park H.-J."/>
            <person name="Ramirez L."/>
            <person name="Alfaro M."/>
            <person name="Sun H."/>
            <person name="Tritt A."/>
            <person name="Yoshinaga Y."/>
            <person name="Zwiers L.-H."/>
            <person name="Turgeon B."/>
            <person name="Goodwin S."/>
            <person name="Spatafora J."/>
            <person name="Crous P."/>
            <person name="Grigoriev I."/>
        </authorList>
    </citation>
    <scope>NUCLEOTIDE SEQUENCE</scope>
    <source>
        <strain evidence="1">CBS 121167</strain>
    </source>
</reference>
<dbReference type="EMBL" id="ML995477">
    <property type="protein sequence ID" value="KAF2145662.1"/>
    <property type="molecule type" value="Genomic_DNA"/>
</dbReference>
<name>A0A6A6BNH6_9PEZI</name>
<dbReference type="Proteomes" id="UP000799438">
    <property type="component" value="Unassembled WGS sequence"/>
</dbReference>
<evidence type="ECO:0000313" key="2">
    <source>
        <dbReference type="Proteomes" id="UP000799438"/>
    </source>
</evidence>
<dbReference type="RefSeq" id="XP_033401374.1">
    <property type="nucleotide sequence ID" value="XM_033535202.1"/>
</dbReference>
<protein>
    <submittedName>
        <fullName evidence="1">Uncharacterized protein</fullName>
    </submittedName>
</protein>
<dbReference type="AlphaFoldDB" id="A0A6A6BNH6"/>
<keyword evidence="2" id="KW-1185">Reference proteome</keyword>
<dbReference type="GeneID" id="54292696"/>
<proteinExistence type="predicted"/>